<protein>
    <submittedName>
        <fullName evidence="1">Uncharacterized protein</fullName>
    </submittedName>
</protein>
<evidence type="ECO:0000313" key="1">
    <source>
        <dbReference type="EMBL" id="ROO88751.1"/>
    </source>
</evidence>
<gene>
    <name evidence="1" type="ORF">EDD29_6430</name>
</gene>
<organism evidence="1 2">
    <name type="scientific">Actinocorallia herbida</name>
    <dbReference type="NCBI Taxonomy" id="58109"/>
    <lineage>
        <taxon>Bacteria</taxon>
        <taxon>Bacillati</taxon>
        <taxon>Actinomycetota</taxon>
        <taxon>Actinomycetes</taxon>
        <taxon>Streptosporangiales</taxon>
        <taxon>Thermomonosporaceae</taxon>
        <taxon>Actinocorallia</taxon>
    </lineage>
</organism>
<comment type="caution">
    <text evidence="1">The sequence shown here is derived from an EMBL/GenBank/DDBJ whole genome shotgun (WGS) entry which is preliminary data.</text>
</comment>
<dbReference type="AlphaFoldDB" id="A0A3N1D5C8"/>
<evidence type="ECO:0000313" key="2">
    <source>
        <dbReference type="Proteomes" id="UP000272400"/>
    </source>
</evidence>
<name>A0A3N1D5C8_9ACTN</name>
<keyword evidence="2" id="KW-1185">Reference proteome</keyword>
<dbReference type="EMBL" id="RJKE01000001">
    <property type="protein sequence ID" value="ROO88751.1"/>
    <property type="molecule type" value="Genomic_DNA"/>
</dbReference>
<dbReference type="Proteomes" id="UP000272400">
    <property type="component" value="Unassembled WGS sequence"/>
</dbReference>
<accession>A0A3N1D5C8</accession>
<reference evidence="1 2" key="1">
    <citation type="submission" date="2018-11" db="EMBL/GenBank/DDBJ databases">
        <title>Sequencing the genomes of 1000 actinobacteria strains.</title>
        <authorList>
            <person name="Klenk H.-P."/>
        </authorList>
    </citation>
    <scope>NUCLEOTIDE SEQUENCE [LARGE SCALE GENOMIC DNA]</scope>
    <source>
        <strain evidence="1 2">DSM 44254</strain>
    </source>
</reference>
<proteinExistence type="predicted"/>
<sequence>MFKGPQWVGGEQLVHGAVRLDHVIGLRGGERVLNVAASDLSILTSGDLPANLVAAIRTVQPRAYSAWTADEEAALREMWERGAEIPAMVSALGRRWSGIKARAKKLGLPPRAGSGTP</sequence>